<dbReference type="Proteomes" id="UP000182190">
    <property type="component" value="Unassembled WGS sequence"/>
</dbReference>
<dbReference type="PROSITE" id="PS51257">
    <property type="entry name" value="PROKAR_LIPOPROTEIN"/>
    <property type="match status" value="1"/>
</dbReference>
<keyword evidence="2" id="KW-1185">Reference proteome</keyword>
<dbReference type="OrthoDB" id="7835646at2"/>
<comment type="caution">
    <text evidence="1">The sequence shown here is derived from an EMBL/GenBank/DDBJ whole genome shotgun (WGS) entry which is preliminary data.</text>
</comment>
<protein>
    <recommendedName>
        <fullName evidence="3">DUF4382 domain-containing protein</fullName>
    </recommendedName>
</protein>
<dbReference type="AlphaFoldDB" id="A0A7Z9E402"/>
<dbReference type="EMBL" id="CZCS02000222">
    <property type="protein sequence ID" value="VXD24306.1"/>
    <property type="molecule type" value="Genomic_DNA"/>
</dbReference>
<proteinExistence type="predicted"/>
<accession>A0A7Z9E402</accession>
<evidence type="ECO:0000313" key="2">
    <source>
        <dbReference type="Proteomes" id="UP000182190"/>
    </source>
</evidence>
<gene>
    <name evidence="1" type="ORF">PL9631_790042</name>
</gene>
<evidence type="ECO:0000313" key="1">
    <source>
        <dbReference type="EMBL" id="VXD24306.1"/>
    </source>
</evidence>
<name>A0A7Z9E402_9CYAN</name>
<evidence type="ECO:0008006" key="3">
    <source>
        <dbReference type="Google" id="ProtNLM"/>
    </source>
</evidence>
<dbReference type="RefSeq" id="WP_083621863.1">
    <property type="nucleotide sequence ID" value="NZ_LR735018.1"/>
</dbReference>
<organism evidence="1 2">
    <name type="scientific">Planktothrix paucivesiculata PCC 9631</name>
    <dbReference type="NCBI Taxonomy" id="671071"/>
    <lineage>
        <taxon>Bacteria</taxon>
        <taxon>Bacillati</taxon>
        <taxon>Cyanobacteriota</taxon>
        <taxon>Cyanophyceae</taxon>
        <taxon>Oscillatoriophycideae</taxon>
        <taxon>Oscillatoriales</taxon>
        <taxon>Microcoleaceae</taxon>
        <taxon>Planktothrix</taxon>
    </lineage>
</organism>
<reference evidence="1" key="1">
    <citation type="submission" date="2019-10" db="EMBL/GenBank/DDBJ databases">
        <authorList>
            <consortium name="Genoscope - CEA"/>
            <person name="William W."/>
        </authorList>
    </citation>
    <scope>NUCLEOTIDE SEQUENCE [LARGE SCALE GENOMIC DNA]</scope>
    <source>
        <strain evidence="1">BBR_PRJEB10994</strain>
    </source>
</reference>
<sequence length="279" mass="30216">MKKQQISLISLIIASLMGCSQPETPQVQNTPNIAQTGEIGTVKFQANGKDFVRKGLVSKDGWTIKFDHVYVNFVDAMAYQADPPYNAETGTQPNAKTSISLVVKKIVDLAEGDDTAQPIIVNEVPAPAGKYNAISWNLRKGIEGAIADQVMVIEGVATKGDKEVPFVLKFDREMQFICGDYVGEEPKGILQPGGTTNLEATFHFDYLFGDENKNATEKLNSNALGFEPLAAMAENGQLVADLSTLKQKLSEADYQKLIEILSNIAQVGEGDCKAVTSNP</sequence>